<reference evidence="2" key="1">
    <citation type="submission" date="2021-03" db="EMBL/GenBank/DDBJ databases">
        <title>Microbacterium sp. nov., a novel actinobacterium isolated from cow dung.</title>
        <authorList>
            <person name="Zhang L."/>
        </authorList>
    </citation>
    <scope>NUCLEOTIDE SEQUENCE</scope>
    <source>
        <strain evidence="2">NEAU-LLB</strain>
    </source>
</reference>
<dbReference type="RefSeq" id="WP_208502921.1">
    <property type="nucleotide sequence ID" value="NZ_JAGFOA010000003.1"/>
</dbReference>
<comment type="caution">
    <text evidence="2">The sequence shown here is derived from an EMBL/GenBank/DDBJ whole genome shotgun (WGS) entry which is preliminary data.</text>
</comment>
<accession>A0A939QK66</accession>
<feature type="signal peptide" evidence="1">
    <location>
        <begin position="1"/>
        <end position="24"/>
    </location>
</feature>
<gene>
    <name evidence="2" type="ORF">J5V96_08910</name>
</gene>
<evidence type="ECO:0008006" key="4">
    <source>
        <dbReference type="Google" id="ProtNLM"/>
    </source>
</evidence>
<dbReference type="EMBL" id="JAGFOA010000003">
    <property type="protein sequence ID" value="MBO3663635.1"/>
    <property type="molecule type" value="Genomic_DNA"/>
</dbReference>
<evidence type="ECO:0000256" key="1">
    <source>
        <dbReference type="SAM" id="SignalP"/>
    </source>
</evidence>
<evidence type="ECO:0000313" key="3">
    <source>
        <dbReference type="Proteomes" id="UP000680132"/>
    </source>
</evidence>
<keyword evidence="3" id="KW-1185">Reference proteome</keyword>
<keyword evidence="1" id="KW-0732">Signal</keyword>
<organism evidence="2 3">
    <name type="scientific">Microbacterium stercoris</name>
    <dbReference type="NCBI Taxonomy" id="2820289"/>
    <lineage>
        <taxon>Bacteria</taxon>
        <taxon>Bacillati</taxon>
        <taxon>Actinomycetota</taxon>
        <taxon>Actinomycetes</taxon>
        <taxon>Micrococcales</taxon>
        <taxon>Microbacteriaceae</taxon>
        <taxon>Microbacterium</taxon>
    </lineage>
</organism>
<dbReference type="Proteomes" id="UP000680132">
    <property type="component" value="Unassembled WGS sequence"/>
</dbReference>
<feature type="chain" id="PRO_5039512361" description="Lipoprotein" evidence="1">
    <location>
        <begin position="25"/>
        <end position="173"/>
    </location>
</feature>
<dbReference type="AlphaFoldDB" id="A0A939QK66"/>
<dbReference type="PROSITE" id="PS51257">
    <property type="entry name" value="PROKAR_LIPOPROTEIN"/>
    <property type="match status" value="1"/>
</dbReference>
<proteinExistence type="predicted"/>
<protein>
    <recommendedName>
        <fullName evidence="4">Lipoprotein</fullName>
    </recommendedName>
</protein>
<name>A0A939QK66_9MICO</name>
<evidence type="ECO:0000313" key="2">
    <source>
        <dbReference type="EMBL" id="MBO3663635.1"/>
    </source>
</evidence>
<sequence>MLHRRLAPPLALVLIAGLTACSPAASPDPTPTYRQFASEEEAFEAAEETYRAYIAAQNAEHTGTPAVDPTTFLHGALKRETKELKEQAAAAGLRIVGEITILSMQRIGATVLSGAGHAELLVCLDSSLQRVLNQDSVDVTPEQQEIFALRVEFSTVDGVMLAHSSLPDPDQPC</sequence>